<sequence>MANTEGMGYNSRGDLINSGRQLNANRGHHVYAPNGSSVWAAADMCPKAS</sequence>
<evidence type="ECO:0000313" key="3">
    <source>
        <dbReference type="Proteomes" id="UP001329151"/>
    </source>
</evidence>
<organism evidence="2 3">
    <name type="scientific">Limnobacter thiooxidans</name>
    <dbReference type="NCBI Taxonomy" id="131080"/>
    <lineage>
        <taxon>Bacteria</taxon>
        <taxon>Pseudomonadati</taxon>
        <taxon>Pseudomonadota</taxon>
        <taxon>Betaproteobacteria</taxon>
        <taxon>Burkholderiales</taxon>
        <taxon>Burkholderiaceae</taxon>
        <taxon>Limnobacter</taxon>
    </lineage>
</organism>
<dbReference type="Proteomes" id="UP001329151">
    <property type="component" value="Chromosome"/>
</dbReference>
<name>A0AA86MJ46_9BURK</name>
<gene>
    <name evidence="2" type="ORF">RGQ30_25430</name>
</gene>
<dbReference type="KEGG" id="lto:RGQ30_25430"/>
<keyword evidence="3" id="KW-1185">Reference proteome</keyword>
<protein>
    <submittedName>
        <fullName evidence="2">Uncharacterized protein</fullName>
    </submittedName>
</protein>
<feature type="region of interest" description="Disordered" evidence="1">
    <location>
        <begin position="1"/>
        <end position="21"/>
    </location>
</feature>
<reference evidence="2 3" key="1">
    <citation type="submission" date="2023-10" db="EMBL/GenBank/DDBJ databases">
        <title>Complete Genome Sequence of Limnobacter thiooxidans CS-K2T, Isolated from freshwater lake sediments in Bavaria, Germany.</title>
        <authorList>
            <person name="Naruki M."/>
            <person name="Watanabe A."/>
            <person name="Warashina T."/>
            <person name="Morita T."/>
            <person name="Arakawa K."/>
        </authorList>
    </citation>
    <scope>NUCLEOTIDE SEQUENCE [LARGE SCALE GENOMIC DNA]</scope>
    <source>
        <strain evidence="2 3">CS-K2</strain>
    </source>
</reference>
<accession>A0AA86MJ46</accession>
<proteinExistence type="predicted"/>
<evidence type="ECO:0000256" key="1">
    <source>
        <dbReference type="SAM" id="MobiDB-lite"/>
    </source>
</evidence>
<evidence type="ECO:0000313" key="2">
    <source>
        <dbReference type="EMBL" id="BET27042.1"/>
    </source>
</evidence>
<dbReference type="AlphaFoldDB" id="A0AA86MJ46"/>
<dbReference type="EMBL" id="AP028947">
    <property type="protein sequence ID" value="BET27042.1"/>
    <property type="molecule type" value="Genomic_DNA"/>
</dbReference>